<dbReference type="CTD" id="171836"/>
<evidence type="ECO:0000313" key="2">
    <source>
        <dbReference type="EMBL" id="CDX47415.1"/>
    </source>
</evidence>
<keyword evidence="3" id="KW-1185">Reference proteome</keyword>
<dbReference type="OrthoDB" id="341477at2759"/>
<feature type="region of interest" description="Disordered" evidence="1">
    <location>
        <begin position="1"/>
        <end position="42"/>
    </location>
</feature>
<dbReference type="Bgee" id="WBGene00022126">
    <property type="expression patterns" value="Expressed in germ line (C elegans) and 4 other cell types or tissues"/>
</dbReference>
<dbReference type="AlphaFoldDB" id="A0A078BTI5"/>
<proteinExistence type="predicted"/>
<organism evidence="2 3">
    <name type="scientific">Caenorhabditis elegans</name>
    <dbReference type="NCBI Taxonomy" id="6239"/>
    <lineage>
        <taxon>Eukaryota</taxon>
        <taxon>Metazoa</taxon>
        <taxon>Ecdysozoa</taxon>
        <taxon>Nematoda</taxon>
        <taxon>Chromadorea</taxon>
        <taxon>Rhabditida</taxon>
        <taxon>Rhabditina</taxon>
        <taxon>Rhabditomorpha</taxon>
        <taxon>Rhabditoidea</taxon>
        <taxon>Rhabditidae</taxon>
        <taxon>Peloderinae</taxon>
        <taxon>Caenorhabditis</taxon>
    </lineage>
</organism>
<dbReference type="Proteomes" id="UP000001940">
    <property type="component" value="Chromosome I"/>
</dbReference>
<dbReference type="WormBase" id="Y71F9B.2b">
    <property type="protein sequence ID" value="CE50102"/>
    <property type="gene ID" value="WBGene00022126"/>
</dbReference>
<evidence type="ECO:0000256" key="1">
    <source>
        <dbReference type="SAM" id="MobiDB-lite"/>
    </source>
</evidence>
<dbReference type="GeneID" id="171836"/>
<gene>
    <name evidence="2" type="ORF">CELE_Y71F9B.2</name>
    <name evidence="2 4" type="ORF">Y71F9B.2</name>
</gene>
<name>A0A078BTI5_CAEEL</name>
<feature type="compositionally biased region" description="Polar residues" evidence="1">
    <location>
        <begin position="33"/>
        <end position="42"/>
    </location>
</feature>
<evidence type="ECO:0000313" key="4">
    <source>
        <dbReference type="WormBase" id="Y71F9B.2b"/>
    </source>
</evidence>
<dbReference type="SMR" id="A0A078BTI5"/>
<accession>A0A078BTI5</accession>
<dbReference type="EMBL" id="BX284601">
    <property type="protein sequence ID" value="CDX47415.1"/>
    <property type="molecule type" value="Genomic_DNA"/>
</dbReference>
<dbReference type="RefSeq" id="NP_001293366.1">
    <property type="nucleotide sequence ID" value="NM_001306437.1"/>
</dbReference>
<keyword evidence="2" id="KW-0808">Transferase</keyword>
<protein>
    <submittedName>
        <fullName evidence="2">Phosphatidate cytidylyltransferase, mitochondrial</fullName>
    </submittedName>
</protein>
<evidence type="ECO:0000313" key="3">
    <source>
        <dbReference type="Proteomes" id="UP000001940"/>
    </source>
</evidence>
<dbReference type="ExpressionAtlas" id="A0A078BTI5">
    <property type="expression patterns" value="baseline and differential"/>
</dbReference>
<dbReference type="AGR" id="WB:WBGene00022126"/>
<sequence length="42" mass="4867">MMWLRPLKPQSAESSDQSPCLKPRRTPSRPESPVQSSTVWQR</sequence>
<dbReference type="GO" id="GO:0016779">
    <property type="term" value="F:nucleotidyltransferase activity"/>
    <property type="evidence" value="ECO:0007669"/>
    <property type="project" value="UniProtKB-KW"/>
</dbReference>
<keyword evidence="2" id="KW-0548">Nucleotidyltransferase</keyword>
<reference evidence="2 3" key="1">
    <citation type="journal article" date="1998" name="Science">
        <title>Genome sequence of the nematode C. elegans: a platform for investigating biology.</title>
        <authorList>
            <consortium name="The C. elegans sequencing consortium"/>
            <person name="Sulson J.E."/>
            <person name="Waterston R."/>
        </authorList>
    </citation>
    <scope>NUCLEOTIDE SEQUENCE [LARGE SCALE GENOMIC DNA]</scope>
    <source>
        <strain evidence="2 3">Bristol N2</strain>
    </source>
</reference>